<evidence type="ECO:0000313" key="2">
    <source>
        <dbReference type="EnsemblMetazoa" id="Aqu2.1.42781_001"/>
    </source>
</evidence>
<keyword evidence="1" id="KW-0472">Membrane</keyword>
<protein>
    <submittedName>
        <fullName evidence="2">Uncharacterized protein</fullName>
    </submittedName>
</protein>
<reference evidence="2" key="1">
    <citation type="submission" date="2017-05" db="UniProtKB">
        <authorList>
            <consortium name="EnsemblMetazoa"/>
        </authorList>
    </citation>
    <scope>IDENTIFICATION</scope>
</reference>
<evidence type="ECO:0000256" key="1">
    <source>
        <dbReference type="SAM" id="Phobius"/>
    </source>
</evidence>
<dbReference type="EnsemblMetazoa" id="Aqu2.1.42781_001">
    <property type="protein sequence ID" value="Aqu2.1.42781_001"/>
    <property type="gene ID" value="Aqu2.1.42781"/>
</dbReference>
<dbReference type="AlphaFoldDB" id="A0A1X7VR04"/>
<feature type="transmembrane region" description="Helical" evidence="1">
    <location>
        <begin position="55"/>
        <end position="75"/>
    </location>
</feature>
<name>A0A1X7VR04_AMPQE</name>
<proteinExistence type="predicted"/>
<sequence length="322" mass="37058">MTMINRDPRMEKYCDSEALTGPFGEIWDWVGLARYVATVDVDGNKFDIWNHTVEGLLIISYFYLLHLLISSPFLFSLAQHHPQRPVLSESFNAEIEVQFVNIPGQYTVTGGGFIGRDNKNLNQVVNLQLTKFEYPSIYYQLKRHDLKQMFTVTEDIRGEKYCSRGPFLGPFGEVWSWVGHAKFAGVVDVDGSKFDTWNYTEGITTQSLWINRSHIHRPVRYISESKNVNISVADFKIYHANPPTDPDEFEVPSICQETMLPTAKHYMNFTQHHPQRPVLSESFNAQIEVIYESIPGNYTVTGEGFIGRDYKKLDQLVNLQTK</sequence>
<keyword evidence="1" id="KW-0812">Transmembrane</keyword>
<dbReference type="InParanoid" id="A0A1X7VR04"/>
<accession>A0A1X7VR04</accession>
<organism evidence="2">
    <name type="scientific">Amphimedon queenslandica</name>
    <name type="common">Sponge</name>
    <dbReference type="NCBI Taxonomy" id="400682"/>
    <lineage>
        <taxon>Eukaryota</taxon>
        <taxon>Metazoa</taxon>
        <taxon>Porifera</taxon>
        <taxon>Demospongiae</taxon>
        <taxon>Heteroscleromorpha</taxon>
        <taxon>Haplosclerida</taxon>
        <taxon>Niphatidae</taxon>
        <taxon>Amphimedon</taxon>
    </lineage>
</organism>
<keyword evidence="1" id="KW-1133">Transmembrane helix</keyword>